<gene>
    <name evidence="1" type="ORF">DERF_010752</name>
</gene>
<dbReference type="EMBL" id="ASGP02000005">
    <property type="protein sequence ID" value="KAH9505992.1"/>
    <property type="molecule type" value="Genomic_DNA"/>
</dbReference>
<proteinExistence type="predicted"/>
<name>A0A922HTL2_DERFA</name>
<sequence>MNNNCICMDKSSKINSHINVILIGKLMIMNIDDDDDDDDDDEYVDNNDYQNEWTFLLQYFQAYQNFYNIDPYYKQYNHIESEY</sequence>
<reference evidence="1" key="2">
    <citation type="journal article" date="2022" name="Res Sq">
        <title>Comparative Genomics Reveals Insights into the Divergent Evolution of Astigmatic Mites and Household Pest Adaptations.</title>
        <authorList>
            <person name="Xiong Q."/>
            <person name="Wan A.T.-Y."/>
            <person name="Liu X.-Y."/>
            <person name="Fung C.S.-H."/>
            <person name="Xiao X."/>
            <person name="Malainual N."/>
            <person name="Hou J."/>
            <person name="Wang L."/>
            <person name="Wang M."/>
            <person name="Yang K."/>
            <person name="Cui Y."/>
            <person name="Leung E."/>
            <person name="Nong W."/>
            <person name="Shin S.-K."/>
            <person name="Au S."/>
            <person name="Jeong K.Y."/>
            <person name="Chew F.T."/>
            <person name="Hui J."/>
            <person name="Leung T.F."/>
            <person name="Tungtrongchitr A."/>
            <person name="Zhong N."/>
            <person name="Liu Z."/>
            <person name="Tsui S."/>
        </authorList>
    </citation>
    <scope>NUCLEOTIDE SEQUENCE</scope>
    <source>
        <strain evidence="1">Derf</strain>
        <tissue evidence="1">Whole organism</tissue>
    </source>
</reference>
<comment type="caution">
    <text evidence="1">The sequence shown here is derived from an EMBL/GenBank/DDBJ whole genome shotgun (WGS) entry which is preliminary data.</text>
</comment>
<evidence type="ECO:0000313" key="1">
    <source>
        <dbReference type="EMBL" id="KAH9505992.1"/>
    </source>
</evidence>
<organism evidence="1 2">
    <name type="scientific">Dermatophagoides farinae</name>
    <name type="common">American house dust mite</name>
    <dbReference type="NCBI Taxonomy" id="6954"/>
    <lineage>
        <taxon>Eukaryota</taxon>
        <taxon>Metazoa</taxon>
        <taxon>Ecdysozoa</taxon>
        <taxon>Arthropoda</taxon>
        <taxon>Chelicerata</taxon>
        <taxon>Arachnida</taxon>
        <taxon>Acari</taxon>
        <taxon>Acariformes</taxon>
        <taxon>Sarcoptiformes</taxon>
        <taxon>Astigmata</taxon>
        <taxon>Psoroptidia</taxon>
        <taxon>Analgoidea</taxon>
        <taxon>Pyroglyphidae</taxon>
        <taxon>Dermatophagoidinae</taxon>
        <taxon>Dermatophagoides</taxon>
    </lineage>
</organism>
<reference evidence="1" key="1">
    <citation type="submission" date="2013-05" db="EMBL/GenBank/DDBJ databases">
        <authorList>
            <person name="Yim A.K.Y."/>
            <person name="Chan T.F."/>
            <person name="Ji K.M."/>
            <person name="Liu X.Y."/>
            <person name="Zhou J.W."/>
            <person name="Li R.Q."/>
            <person name="Yang K.Y."/>
            <person name="Li J."/>
            <person name="Li M."/>
            <person name="Law P.T.W."/>
            <person name="Wu Y.L."/>
            <person name="Cai Z.L."/>
            <person name="Qin H."/>
            <person name="Bao Y."/>
            <person name="Leung R.K.K."/>
            <person name="Ng P.K.S."/>
            <person name="Zou J."/>
            <person name="Zhong X.J."/>
            <person name="Ran P.X."/>
            <person name="Zhong N.S."/>
            <person name="Liu Z.G."/>
            <person name="Tsui S.K.W."/>
        </authorList>
    </citation>
    <scope>NUCLEOTIDE SEQUENCE</scope>
    <source>
        <strain evidence="1">Derf</strain>
        <tissue evidence="1">Whole organism</tissue>
    </source>
</reference>
<accession>A0A922HTL2</accession>
<dbReference type="Proteomes" id="UP000790347">
    <property type="component" value="Unassembled WGS sequence"/>
</dbReference>
<protein>
    <submittedName>
        <fullName evidence="1">Uncharacterized protein</fullName>
    </submittedName>
</protein>
<evidence type="ECO:0000313" key="2">
    <source>
        <dbReference type="Proteomes" id="UP000790347"/>
    </source>
</evidence>
<dbReference type="AlphaFoldDB" id="A0A922HTL2"/>
<keyword evidence="2" id="KW-1185">Reference proteome</keyword>